<dbReference type="OrthoDB" id="269722at2"/>
<proteinExistence type="predicted"/>
<dbReference type="RefSeq" id="WP_146405578.1">
    <property type="nucleotide sequence ID" value="NZ_SJPU01000001.1"/>
</dbReference>
<dbReference type="Proteomes" id="UP000319908">
    <property type="component" value="Unassembled WGS sequence"/>
</dbReference>
<keyword evidence="2" id="KW-1185">Reference proteome</keyword>
<reference evidence="1 2" key="1">
    <citation type="journal article" date="2020" name="Antonie Van Leeuwenhoek">
        <title>Rhodopirellula heiligendammensis sp. nov., Rhodopirellula pilleata sp. nov., and Rhodopirellula solitaria sp. nov. isolated from natural or artificial marine surfaces in Northern Germany and California, USA, and emended description of the genus Rhodopirellula.</title>
        <authorList>
            <person name="Kallscheuer N."/>
            <person name="Wiegand S."/>
            <person name="Jogler M."/>
            <person name="Boedeker C."/>
            <person name="Peeters S.H."/>
            <person name="Rast P."/>
            <person name="Heuer A."/>
            <person name="Jetten M.S.M."/>
            <person name="Rohde M."/>
            <person name="Jogler C."/>
        </authorList>
    </citation>
    <scope>NUCLEOTIDE SEQUENCE [LARGE SCALE GENOMIC DNA]</scope>
    <source>
        <strain evidence="1 2">Poly21</strain>
    </source>
</reference>
<protein>
    <submittedName>
        <fullName evidence="1">Uncharacterized protein</fullName>
    </submittedName>
</protein>
<sequence>MSGTSKRSQESRVDFDADVNWTEIQLVERDICLLYHQLADYSCIMGDLYYEEVFSLPYWEYLHLEELTPDRQRFICDGCLVMLYAMAVEVLDGSGTYLTMDRNRYDAVRDALACLQPSGCDTDRLASALKALIRLIDCPSSDTQGSVYLMEEAADLTWVHERFVRGYFTDRASGFLRK</sequence>
<organism evidence="1 2">
    <name type="scientific">Allorhodopirellula heiligendammensis</name>
    <dbReference type="NCBI Taxonomy" id="2714739"/>
    <lineage>
        <taxon>Bacteria</taxon>
        <taxon>Pseudomonadati</taxon>
        <taxon>Planctomycetota</taxon>
        <taxon>Planctomycetia</taxon>
        <taxon>Pirellulales</taxon>
        <taxon>Pirellulaceae</taxon>
        <taxon>Allorhodopirellula</taxon>
    </lineage>
</organism>
<name>A0A5C6C1W5_9BACT</name>
<comment type="caution">
    <text evidence="1">The sequence shown here is derived from an EMBL/GenBank/DDBJ whole genome shotgun (WGS) entry which is preliminary data.</text>
</comment>
<gene>
    <name evidence="1" type="ORF">Poly21_07140</name>
</gene>
<evidence type="ECO:0000313" key="1">
    <source>
        <dbReference type="EMBL" id="TWU18550.1"/>
    </source>
</evidence>
<accession>A0A5C6C1W5</accession>
<dbReference type="AlphaFoldDB" id="A0A5C6C1W5"/>
<dbReference type="EMBL" id="SJPU01000001">
    <property type="protein sequence ID" value="TWU18550.1"/>
    <property type="molecule type" value="Genomic_DNA"/>
</dbReference>
<evidence type="ECO:0000313" key="2">
    <source>
        <dbReference type="Proteomes" id="UP000319908"/>
    </source>
</evidence>